<comment type="caution">
    <text evidence="5">The sequence shown here is derived from an EMBL/GenBank/DDBJ whole genome shotgun (WGS) entry which is preliminary data.</text>
</comment>
<dbReference type="Proteomes" id="UP000315648">
    <property type="component" value="Unassembled WGS sequence"/>
</dbReference>
<dbReference type="CDD" id="cd01392">
    <property type="entry name" value="HTH_LacI"/>
    <property type="match status" value="1"/>
</dbReference>
<proteinExistence type="predicted"/>
<evidence type="ECO:0000256" key="1">
    <source>
        <dbReference type="ARBA" id="ARBA00023015"/>
    </source>
</evidence>
<gene>
    <name evidence="5" type="ORF">FPL22_10075</name>
</gene>
<dbReference type="Pfam" id="PF00356">
    <property type="entry name" value="LacI"/>
    <property type="match status" value="1"/>
</dbReference>
<sequence>MDIKKFSVLADVSTATVSRAFSGRGRIKEETRQRIFALAAEHGYTPNIHAQRLNARRTDIIAVYYSFSTAAIFDYYNMELAQEIAKAAAARDYTTNLELTQKTAEPSLGLQRAAAGGGLDGIILVADSRSGALAFLERFKTLPVVVIANHDWDLPEAAGLVRIHQDSGIAEAIAQLKNAGHTRIGFIHGLADTAKHDAFLHALRAEGLDADSAPTASGPLSFEDGERALAELLPTGVTAVLCSTDILALGAISGADKHGLRVPKDISIIGIDNLSFAPFTRPPLASVGIPRTEIAAAAVEQLHQLIEDATAPVPRASAQLIHTINTRFIPRASLGPVLQR</sequence>
<dbReference type="PROSITE" id="PS50932">
    <property type="entry name" value="HTH_LACI_2"/>
    <property type="match status" value="1"/>
</dbReference>
<dbReference type="SUPFAM" id="SSF47413">
    <property type="entry name" value="lambda repressor-like DNA-binding domains"/>
    <property type="match status" value="1"/>
</dbReference>
<dbReference type="GO" id="GO:0000976">
    <property type="term" value="F:transcription cis-regulatory region binding"/>
    <property type="evidence" value="ECO:0007669"/>
    <property type="project" value="TreeGrafter"/>
</dbReference>
<dbReference type="Pfam" id="PF13377">
    <property type="entry name" value="Peripla_BP_3"/>
    <property type="match status" value="1"/>
</dbReference>
<reference evidence="5 6" key="1">
    <citation type="submission" date="2019-07" db="EMBL/GenBank/DDBJ databases">
        <title>Description of 53C-WASEF.</title>
        <authorList>
            <person name="Pitt A."/>
            <person name="Hahn M.W."/>
        </authorList>
    </citation>
    <scope>NUCLEOTIDE SEQUENCE [LARGE SCALE GENOMIC DNA]</scope>
    <source>
        <strain evidence="5 6">53C-WASEF</strain>
    </source>
</reference>
<dbReference type="RefSeq" id="WP_144230148.1">
    <property type="nucleotide sequence ID" value="NZ_CBCRVV010000012.1"/>
</dbReference>
<keyword evidence="2" id="KW-0238">DNA-binding</keyword>
<accession>A0A556QSI8</accession>
<dbReference type="EMBL" id="VMBG01000001">
    <property type="protein sequence ID" value="TSJ79607.1"/>
    <property type="molecule type" value="Genomic_DNA"/>
</dbReference>
<dbReference type="OrthoDB" id="184762at2"/>
<evidence type="ECO:0000256" key="3">
    <source>
        <dbReference type="ARBA" id="ARBA00023163"/>
    </source>
</evidence>
<dbReference type="SUPFAM" id="SSF53822">
    <property type="entry name" value="Periplasmic binding protein-like I"/>
    <property type="match status" value="1"/>
</dbReference>
<protein>
    <submittedName>
        <fullName evidence="5">LacI family transcriptional regulator</fullName>
    </submittedName>
</protein>
<dbReference type="GO" id="GO:0003700">
    <property type="term" value="F:DNA-binding transcription factor activity"/>
    <property type="evidence" value="ECO:0007669"/>
    <property type="project" value="TreeGrafter"/>
</dbReference>
<dbReference type="InterPro" id="IPR046335">
    <property type="entry name" value="LacI/GalR-like_sensor"/>
</dbReference>
<keyword evidence="3" id="KW-0804">Transcription</keyword>
<name>A0A556QSI8_9BACT</name>
<evidence type="ECO:0000259" key="4">
    <source>
        <dbReference type="PROSITE" id="PS50932"/>
    </source>
</evidence>
<keyword evidence="6" id="KW-1185">Reference proteome</keyword>
<dbReference type="Gene3D" id="3.40.50.2300">
    <property type="match status" value="2"/>
</dbReference>
<dbReference type="InterPro" id="IPR000843">
    <property type="entry name" value="HTH_LacI"/>
</dbReference>
<dbReference type="InterPro" id="IPR010982">
    <property type="entry name" value="Lambda_DNA-bd_dom_sf"/>
</dbReference>
<dbReference type="InterPro" id="IPR028082">
    <property type="entry name" value="Peripla_BP_I"/>
</dbReference>
<keyword evidence="1" id="KW-0805">Transcription regulation</keyword>
<organism evidence="5 6">
    <name type="scientific">Rariglobus hedericola</name>
    <dbReference type="NCBI Taxonomy" id="2597822"/>
    <lineage>
        <taxon>Bacteria</taxon>
        <taxon>Pseudomonadati</taxon>
        <taxon>Verrucomicrobiota</taxon>
        <taxon>Opitutia</taxon>
        <taxon>Opitutales</taxon>
        <taxon>Opitutaceae</taxon>
        <taxon>Rariglobus</taxon>
    </lineage>
</organism>
<dbReference type="SMART" id="SM00354">
    <property type="entry name" value="HTH_LACI"/>
    <property type="match status" value="1"/>
</dbReference>
<feature type="domain" description="HTH lacI-type" evidence="4">
    <location>
        <begin position="1"/>
        <end position="55"/>
    </location>
</feature>
<dbReference type="PANTHER" id="PTHR30146">
    <property type="entry name" value="LACI-RELATED TRANSCRIPTIONAL REPRESSOR"/>
    <property type="match status" value="1"/>
</dbReference>
<dbReference type="PANTHER" id="PTHR30146:SF155">
    <property type="entry name" value="ALANINE RACEMASE"/>
    <property type="match status" value="1"/>
</dbReference>
<dbReference type="AlphaFoldDB" id="A0A556QSI8"/>
<dbReference type="CDD" id="cd06267">
    <property type="entry name" value="PBP1_LacI_sugar_binding-like"/>
    <property type="match status" value="1"/>
</dbReference>
<evidence type="ECO:0000313" key="5">
    <source>
        <dbReference type="EMBL" id="TSJ79607.1"/>
    </source>
</evidence>
<evidence type="ECO:0000313" key="6">
    <source>
        <dbReference type="Proteomes" id="UP000315648"/>
    </source>
</evidence>
<dbReference type="Gene3D" id="1.10.260.40">
    <property type="entry name" value="lambda repressor-like DNA-binding domains"/>
    <property type="match status" value="1"/>
</dbReference>
<evidence type="ECO:0000256" key="2">
    <source>
        <dbReference type="ARBA" id="ARBA00023125"/>
    </source>
</evidence>